<evidence type="ECO:0000256" key="5">
    <source>
        <dbReference type="ARBA" id="ARBA00022576"/>
    </source>
</evidence>
<dbReference type="NCBIfam" id="NF003764">
    <property type="entry name" value="PRK05355.1"/>
    <property type="match status" value="1"/>
</dbReference>
<dbReference type="PROSITE" id="PS00595">
    <property type="entry name" value="AA_TRANSFER_CLASS_5"/>
    <property type="match status" value="1"/>
</dbReference>
<dbReference type="GO" id="GO:0030170">
    <property type="term" value="F:pyridoxal phosphate binding"/>
    <property type="evidence" value="ECO:0007669"/>
    <property type="project" value="TreeGrafter"/>
</dbReference>
<evidence type="ECO:0000256" key="1">
    <source>
        <dbReference type="ARBA" id="ARBA00001933"/>
    </source>
</evidence>
<evidence type="ECO:0000256" key="12">
    <source>
        <dbReference type="ARBA" id="ARBA00058115"/>
    </source>
</evidence>
<reference evidence="14" key="1">
    <citation type="submission" date="2020-12" db="EMBL/GenBank/DDBJ databases">
        <title>WGS assembly of Carya illinoinensis cv. Pawnee.</title>
        <authorList>
            <person name="Platts A."/>
            <person name="Shu S."/>
            <person name="Wright S."/>
            <person name="Barry K."/>
            <person name="Edger P."/>
            <person name="Pires J.C."/>
            <person name="Schmutz J."/>
        </authorList>
    </citation>
    <scope>NUCLEOTIDE SEQUENCE</scope>
    <source>
        <tissue evidence="14">Leaf</tissue>
    </source>
</reference>
<dbReference type="AlphaFoldDB" id="A0A8T1PT11"/>
<feature type="domain" description="Aminotransferase class V" evidence="13">
    <location>
        <begin position="67"/>
        <end position="412"/>
    </location>
</feature>
<dbReference type="GO" id="GO:0006564">
    <property type="term" value="P:L-serine biosynthetic process"/>
    <property type="evidence" value="ECO:0007669"/>
    <property type="project" value="UniProtKB-KW"/>
</dbReference>
<evidence type="ECO:0000259" key="13">
    <source>
        <dbReference type="Pfam" id="PF00266"/>
    </source>
</evidence>
<evidence type="ECO:0000256" key="11">
    <source>
        <dbReference type="ARBA" id="ARBA00049007"/>
    </source>
</evidence>
<proteinExistence type="inferred from homology"/>
<evidence type="ECO:0000256" key="4">
    <source>
        <dbReference type="ARBA" id="ARBA00013030"/>
    </source>
</evidence>
<comment type="pathway">
    <text evidence="2">Amino-acid biosynthesis; L-serine biosynthesis; L-serine from 3-phospho-D-glycerate: step 2/3.</text>
</comment>
<dbReference type="PANTHER" id="PTHR43247">
    <property type="entry name" value="PHOSPHOSERINE AMINOTRANSFERASE"/>
    <property type="match status" value="1"/>
</dbReference>
<dbReference type="InterPro" id="IPR022278">
    <property type="entry name" value="Pser_aminoTfrase"/>
</dbReference>
<dbReference type="FunFam" id="3.90.1150.10:FF:000006">
    <property type="entry name" value="Phosphoserine aminotransferase"/>
    <property type="match status" value="1"/>
</dbReference>
<name>A0A8T1PT11_CARIL</name>
<dbReference type="PIRSF" id="PIRSF000525">
    <property type="entry name" value="SerC"/>
    <property type="match status" value="1"/>
</dbReference>
<evidence type="ECO:0000256" key="3">
    <source>
        <dbReference type="ARBA" id="ARBA00006904"/>
    </source>
</evidence>
<evidence type="ECO:0000313" key="15">
    <source>
        <dbReference type="Proteomes" id="UP000811609"/>
    </source>
</evidence>
<protein>
    <recommendedName>
        <fullName evidence="4">phosphoserine transaminase</fullName>
        <ecNumber evidence="4">2.6.1.52</ecNumber>
    </recommendedName>
</protein>
<keyword evidence="9" id="KW-0718">Serine biosynthesis</keyword>
<dbReference type="GO" id="GO:0009570">
    <property type="term" value="C:chloroplast stroma"/>
    <property type="evidence" value="ECO:0007669"/>
    <property type="project" value="TreeGrafter"/>
</dbReference>
<dbReference type="InterPro" id="IPR020578">
    <property type="entry name" value="Aminotrans_V_PyrdxlP_BS"/>
</dbReference>
<dbReference type="CDD" id="cd00611">
    <property type="entry name" value="PSAT_like"/>
    <property type="match status" value="1"/>
</dbReference>
<keyword evidence="15" id="KW-1185">Reference proteome</keyword>
<keyword evidence="6" id="KW-0028">Amino-acid biosynthesis</keyword>
<comment type="function">
    <text evidence="12">Involved in the plastidial phosphorylated pathway of serine biosynthesis (PPSB). Catalyzes the reversible conversion of 3-phosphohydroxypyruvate to phosphoserine.</text>
</comment>
<dbReference type="EMBL" id="CM031816">
    <property type="protein sequence ID" value="KAG6646245.1"/>
    <property type="molecule type" value="Genomic_DNA"/>
</dbReference>
<evidence type="ECO:0000256" key="6">
    <source>
        <dbReference type="ARBA" id="ARBA00022605"/>
    </source>
</evidence>
<dbReference type="FunFam" id="3.40.640.10:FF:000010">
    <property type="entry name" value="Phosphoserine aminotransferase"/>
    <property type="match status" value="1"/>
</dbReference>
<dbReference type="PANTHER" id="PTHR43247:SF1">
    <property type="entry name" value="PHOSPHOSERINE AMINOTRANSFERASE"/>
    <property type="match status" value="1"/>
</dbReference>
<dbReference type="InterPro" id="IPR000192">
    <property type="entry name" value="Aminotrans_V_dom"/>
</dbReference>
<comment type="similarity">
    <text evidence="3">Belongs to the class-V pyridoxal-phosphate-dependent aminotransferase family. SerC subfamily.</text>
</comment>
<dbReference type="Pfam" id="PF00266">
    <property type="entry name" value="Aminotran_5"/>
    <property type="match status" value="1"/>
</dbReference>
<comment type="cofactor">
    <cofactor evidence="1">
        <name>pyridoxal 5'-phosphate</name>
        <dbReference type="ChEBI" id="CHEBI:597326"/>
    </cofactor>
</comment>
<gene>
    <name evidence="14" type="ORF">CIPAW_08G180600</name>
</gene>
<keyword evidence="5" id="KW-0032">Aminotransferase</keyword>
<evidence type="ECO:0000256" key="9">
    <source>
        <dbReference type="ARBA" id="ARBA00023299"/>
    </source>
</evidence>
<accession>A0A8T1PT11</accession>
<dbReference type="NCBIfam" id="TIGR01364">
    <property type="entry name" value="serC_1"/>
    <property type="match status" value="1"/>
</dbReference>
<dbReference type="EC" id="2.6.1.52" evidence="4"/>
<keyword evidence="8" id="KW-0663">Pyridoxal phosphate</keyword>
<sequence length="424" mass="47040">MAASPHSILLRNPNRPFLKTSSPPIFPTTTHLNSLKLPTKPISIRCAAPTQTQDQLPLTQTQSQDRVFNFAAGPATLPENVLLKAQSELYNWRGSGMSVMEMSHRGKEFLSIIQKAESDLRTLLNIPSEYAILFLQGGATTQFAAIPLNLVKPNDPVDYLVTGSWGDKAFKESKKFSKAKVIWSGKSDNYTRIPSFEGLEQRPDAKYLHICANETIHGVEFKNYPTPKNGILIADMSSNFCSKPVDVSKFGIIYAGAQKNVGPSGVTIVIVRKDLIGNAQEITPIMLDYKIHADNNSLYNTPPCYCIYMCGLVFEDLLAQGGLEEVEKKNKKKAELLYSAIDLSNGFYRCPVEKSVRSLMNVPFTLEKPELEADFVKEAAKEKMIQLKGHRSVGGMRASIYNAMPLAGVEKLVAFMKDFQARHA</sequence>
<evidence type="ECO:0000256" key="8">
    <source>
        <dbReference type="ARBA" id="ARBA00022898"/>
    </source>
</evidence>
<comment type="catalytic activity">
    <reaction evidence="10">
        <text>4-(phosphooxy)-L-threonine + 2-oxoglutarate = (R)-3-hydroxy-2-oxo-4-phosphooxybutanoate + L-glutamate</text>
        <dbReference type="Rhea" id="RHEA:16573"/>
        <dbReference type="ChEBI" id="CHEBI:16810"/>
        <dbReference type="ChEBI" id="CHEBI:29985"/>
        <dbReference type="ChEBI" id="CHEBI:58452"/>
        <dbReference type="ChEBI" id="CHEBI:58538"/>
        <dbReference type="EC" id="2.6.1.52"/>
    </reaction>
</comment>
<dbReference type="HAMAP" id="MF_00160">
    <property type="entry name" value="SerC_aminotrans_5"/>
    <property type="match status" value="1"/>
</dbReference>
<dbReference type="GO" id="GO:0004648">
    <property type="term" value="F:O-phospho-L-serine:2-oxoglutarate aminotransferase activity"/>
    <property type="evidence" value="ECO:0007669"/>
    <property type="project" value="UniProtKB-EC"/>
</dbReference>
<organism evidence="14 15">
    <name type="scientific">Carya illinoinensis</name>
    <name type="common">Pecan</name>
    <dbReference type="NCBI Taxonomy" id="32201"/>
    <lineage>
        <taxon>Eukaryota</taxon>
        <taxon>Viridiplantae</taxon>
        <taxon>Streptophyta</taxon>
        <taxon>Embryophyta</taxon>
        <taxon>Tracheophyta</taxon>
        <taxon>Spermatophyta</taxon>
        <taxon>Magnoliopsida</taxon>
        <taxon>eudicotyledons</taxon>
        <taxon>Gunneridae</taxon>
        <taxon>Pentapetalae</taxon>
        <taxon>rosids</taxon>
        <taxon>fabids</taxon>
        <taxon>Fagales</taxon>
        <taxon>Juglandaceae</taxon>
        <taxon>Carya</taxon>
    </lineage>
</organism>
<evidence type="ECO:0000256" key="10">
    <source>
        <dbReference type="ARBA" id="ARBA00047630"/>
    </source>
</evidence>
<keyword evidence="7" id="KW-0808">Transferase</keyword>
<dbReference type="Proteomes" id="UP000811609">
    <property type="component" value="Chromosome 8"/>
</dbReference>
<evidence type="ECO:0000256" key="2">
    <source>
        <dbReference type="ARBA" id="ARBA00005099"/>
    </source>
</evidence>
<comment type="catalytic activity">
    <reaction evidence="11">
        <text>O-phospho-L-serine + 2-oxoglutarate = 3-phosphooxypyruvate + L-glutamate</text>
        <dbReference type="Rhea" id="RHEA:14329"/>
        <dbReference type="ChEBI" id="CHEBI:16810"/>
        <dbReference type="ChEBI" id="CHEBI:18110"/>
        <dbReference type="ChEBI" id="CHEBI:29985"/>
        <dbReference type="ChEBI" id="CHEBI:57524"/>
        <dbReference type="EC" id="2.6.1.52"/>
    </reaction>
</comment>
<evidence type="ECO:0000256" key="7">
    <source>
        <dbReference type="ARBA" id="ARBA00022679"/>
    </source>
</evidence>
<evidence type="ECO:0000313" key="14">
    <source>
        <dbReference type="EMBL" id="KAG6646245.1"/>
    </source>
</evidence>
<comment type="caution">
    <text evidence="14">The sequence shown here is derived from an EMBL/GenBank/DDBJ whole genome shotgun (WGS) entry which is preliminary data.</text>
</comment>